<feature type="region of interest" description="Disordered" evidence="1">
    <location>
        <begin position="78"/>
        <end position="112"/>
    </location>
</feature>
<evidence type="ECO:0000256" key="1">
    <source>
        <dbReference type="SAM" id="MobiDB-lite"/>
    </source>
</evidence>
<feature type="compositionally biased region" description="Basic and acidic residues" evidence="1">
    <location>
        <begin position="78"/>
        <end position="93"/>
    </location>
</feature>
<name>A0AAW2H4X1_9HYME</name>
<comment type="caution">
    <text evidence="2">The sequence shown here is derived from an EMBL/GenBank/DDBJ whole genome shotgun (WGS) entry which is preliminary data.</text>
</comment>
<proteinExistence type="predicted"/>
<protein>
    <submittedName>
        <fullName evidence="2">Uncharacterized protein</fullName>
    </submittedName>
</protein>
<accession>A0AAW2H4X1</accession>
<reference evidence="2 3" key="1">
    <citation type="submission" date="2023-03" db="EMBL/GenBank/DDBJ databases">
        <title>High recombination rates correlate with genetic variation in Cardiocondyla obscurior ants.</title>
        <authorList>
            <person name="Errbii M."/>
        </authorList>
    </citation>
    <scope>NUCLEOTIDE SEQUENCE [LARGE SCALE GENOMIC DNA]</scope>
    <source>
        <strain evidence="2">Alpha-2009</strain>
        <tissue evidence="2">Whole body</tissue>
    </source>
</reference>
<organism evidence="2 3">
    <name type="scientific">Cardiocondyla obscurior</name>
    <dbReference type="NCBI Taxonomy" id="286306"/>
    <lineage>
        <taxon>Eukaryota</taxon>
        <taxon>Metazoa</taxon>
        <taxon>Ecdysozoa</taxon>
        <taxon>Arthropoda</taxon>
        <taxon>Hexapoda</taxon>
        <taxon>Insecta</taxon>
        <taxon>Pterygota</taxon>
        <taxon>Neoptera</taxon>
        <taxon>Endopterygota</taxon>
        <taxon>Hymenoptera</taxon>
        <taxon>Apocrita</taxon>
        <taxon>Aculeata</taxon>
        <taxon>Formicoidea</taxon>
        <taxon>Formicidae</taxon>
        <taxon>Myrmicinae</taxon>
        <taxon>Cardiocondyla</taxon>
    </lineage>
</organism>
<dbReference type="Proteomes" id="UP001430953">
    <property type="component" value="Unassembled WGS sequence"/>
</dbReference>
<evidence type="ECO:0000313" key="2">
    <source>
        <dbReference type="EMBL" id="KAL0134382.1"/>
    </source>
</evidence>
<dbReference type="AlphaFoldDB" id="A0AAW2H4X1"/>
<gene>
    <name evidence="2" type="ORF">PUN28_001282</name>
</gene>
<evidence type="ECO:0000313" key="3">
    <source>
        <dbReference type="Proteomes" id="UP001430953"/>
    </source>
</evidence>
<keyword evidence="3" id="KW-1185">Reference proteome</keyword>
<sequence>MRGTAVAREKTHTNPDGVAHLFCPPARPVCAPVAPQLAQVFTFNSISGSPPATLVLSLFVSRRRAVLFITVGALPRVDARTGRMNNENRDRKERSRKLGRTLINRRQDTKQD</sequence>
<dbReference type="EMBL" id="JADYXP020000001">
    <property type="protein sequence ID" value="KAL0134382.1"/>
    <property type="molecule type" value="Genomic_DNA"/>
</dbReference>